<feature type="transmembrane region" description="Helical" evidence="1">
    <location>
        <begin position="60"/>
        <end position="76"/>
    </location>
</feature>
<dbReference type="AlphaFoldDB" id="A0A9W4XD82"/>
<keyword evidence="1" id="KW-1133">Transmembrane helix</keyword>
<dbReference type="EMBL" id="OX336425">
    <property type="protein sequence ID" value="CAI2765856.1"/>
    <property type="molecule type" value="Genomic_DNA"/>
</dbReference>
<keyword evidence="1" id="KW-0812">Transmembrane</keyword>
<organism evidence="2 3">
    <name type="scientific">Flavobacterium collinsii</name>
    <dbReference type="NCBI Taxonomy" id="1114861"/>
    <lineage>
        <taxon>Bacteria</taxon>
        <taxon>Pseudomonadati</taxon>
        <taxon>Bacteroidota</taxon>
        <taxon>Flavobacteriia</taxon>
        <taxon>Flavobacteriales</taxon>
        <taxon>Flavobacteriaceae</taxon>
        <taxon>Flavobacterium</taxon>
    </lineage>
</organism>
<protein>
    <submittedName>
        <fullName evidence="2">Uncharacterized protein</fullName>
    </submittedName>
</protein>
<evidence type="ECO:0000256" key="1">
    <source>
        <dbReference type="SAM" id="Phobius"/>
    </source>
</evidence>
<evidence type="ECO:0000313" key="2">
    <source>
        <dbReference type="EMBL" id="CAI2765856.1"/>
    </source>
</evidence>
<sequence>MKIYKLIYYHFYLKSSKKNAVPEIPVYAMLSFTQTSNLITIINVIMIITRIDVNYDIRKIALIGPVLFYLFNYYYFSKKGYGAIIIKDDSYSIGKYSFLLDIYNVSSFLLVVLTYYFYKEF</sequence>
<accession>A0A9W4XD82</accession>
<dbReference type="KEGG" id="fcs:TRV642_0823"/>
<feature type="transmembrane region" description="Helical" evidence="1">
    <location>
        <begin position="96"/>
        <end position="118"/>
    </location>
</feature>
<gene>
    <name evidence="2" type="ORF">TRV642_0823</name>
</gene>
<name>A0A9W4XD82_9FLAO</name>
<keyword evidence="1" id="KW-0472">Membrane</keyword>
<reference evidence="2" key="1">
    <citation type="submission" date="2022-09" db="EMBL/GenBank/DDBJ databases">
        <authorList>
            <person name="Duchaud E."/>
        </authorList>
    </citation>
    <scope>NUCLEOTIDE SEQUENCE</scope>
    <source>
        <strain evidence="2">TRV642</strain>
    </source>
</reference>
<dbReference type="Proteomes" id="UP001152749">
    <property type="component" value="Chromosome"/>
</dbReference>
<feature type="transmembrane region" description="Helical" evidence="1">
    <location>
        <begin position="24"/>
        <end position="48"/>
    </location>
</feature>
<proteinExistence type="predicted"/>
<evidence type="ECO:0000313" key="3">
    <source>
        <dbReference type="Proteomes" id="UP001152749"/>
    </source>
</evidence>